<sequence length="802" mass="90365">MIANKLDREDVKSLRVVNLEFYTALSGYFLKQLVIHVDSELCATLNTGASSAIDSTTSGVAKRLIDSGRLLRNFGDQIRRFGLALELTESQLVSPTVPSDEVIEVRPWGMYRWPAPTKSAEKTTLGAITDSLDNSEGLSGILAHLGQVQELGLSCEGGLGYIRGPDVTVPSRLPAVFGDGKTVSEVPRQLDFDRPYVLEKLDQMIRRSNLSQAESELAKEFLRQGGMSLEELSDEQRVRCLLPVREREKEVSRDIKPSRLCCQARFKTLRLQPDMLTQSQKLFLFEHIEVQQALLQSYVFGLMDNASSFERLRALKIASLPSHHMGALFHPNFWANLSMLEEVSLAVVPDWRTIKRHEAHLEDTQVYPADAIPKVFCLFNDHIGKQRNIKHVHFEWLCGGELAPGKTQRNKHVLPAPFMKNHRKIVDSRLENLLILPHVTHLSLKNCWFTPHVFYRIIHEMGSKSLVSLELTTVSLSGAPHRQPLLEGQNQPNAVGPPPPRVLQPNAAYAPKTLSWGHIIDMLLPRHMMTIAQYMAQGNNDMVRIRQAMEKNPSRYRYPKLKLKRLAFTSCGYVEVPDYRFIAAWPFKEDRPTRVEPSSRRPVHDNTCCCVEHFMQASSDRHLARVIRGMPAREAQTLHLVHGFEFGWRVKIPRTGLGRRSIINAYAAGATGAAYRYIAFDAAEYEAADRDCPHPAPGSGRFTGLIEDDRPDYEPTPAERYEGIFYPKEEKKQDTGDGMAGIVEVMEYDTSRFDRDYDDVGGESLGRLMNNLEGEAGYVSKEDETGLPGNAAGRRAALLEDI</sequence>
<protein>
    <submittedName>
        <fullName evidence="1">Uncharacterized protein</fullName>
    </submittedName>
</protein>
<comment type="caution">
    <text evidence="1">The sequence shown here is derived from an EMBL/GenBank/DDBJ whole genome shotgun (WGS) entry which is preliminary data.</text>
</comment>
<keyword evidence="2" id="KW-1185">Reference proteome</keyword>
<dbReference type="Proteomes" id="UP001320420">
    <property type="component" value="Unassembled WGS sequence"/>
</dbReference>
<gene>
    <name evidence="1" type="ORF">SLS62_009828</name>
</gene>
<organism evidence="1 2">
    <name type="scientific">Diatrype stigma</name>
    <dbReference type="NCBI Taxonomy" id="117547"/>
    <lineage>
        <taxon>Eukaryota</taxon>
        <taxon>Fungi</taxon>
        <taxon>Dikarya</taxon>
        <taxon>Ascomycota</taxon>
        <taxon>Pezizomycotina</taxon>
        <taxon>Sordariomycetes</taxon>
        <taxon>Xylariomycetidae</taxon>
        <taxon>Xylariales</taxon>
        <taxon>Diatrypaceae</taxon>
        <taxon>Diatrype</taxon>
    </lineage>
</organism>
<proteinExistence type="predicted"/>
<dbReference type="AlphaFoldDB" id="A0AAN9UJ77"/>
<evidence type="ECO:0000313" key="2">
    <source>
        <dbReference type="Proteomes" id="UP001320420"/>
    </source>
</evidence>
<reference evidence="1 2" key="1">
    <citation type="submission" date="2024-02" db="EMBL/GenBank/DDBJ databases">
        <title>De novo assembly and annotation of 12 fungi associated with fruit tree decline syndrome in Ontario, Canada.</title>
        <authorList>
            <person name="Sulman M."/>
            <person name="Ellouze W."/>
            <person name="Ilyukhin E."/>
        </authorList>
    </citation>
    <scope>NUCLEOTIDE SEQUENCE [LARGE SCALE GENOMIC DNA]</scope>
    <source>
        <strain evidence="1 2">M11/M66-122</strain>
    </source>
</reference>
<accession>A0AAN9UJ77</accession>
<dbReference type="EMBL" id="JAKJXP020000110">
    <property type="protein sequence ID" value="KAK7745199.1"/>
    <property type="molecule type" value="Genomic_DNA"/>
</dbReference>
<evidence type="ECO:0000313" key="1">
    <source>
        <dbReference type="EMBL" id="KAK7745199.1"/>
    </source>
</evidence>
<name>A0AAN9UJ77_9PEZI</name>